<comment type="function">
    <text evidence="9">Converts cobyric acid to cobinamide by the addition of aminopropanol on the F carboxylic group.</text>
</comment>
<evidence type="ECO:0000256" key="1">
    <source>
        <dbReference type="ARBA" id="ARBA00004651"/>
    </source>
</evidence>
<dbReference type="RefSeq" id="WP_206056156.1">
    <property type="nucleotide sequence ID" value="NZ_JBHSNS010000009.1"/>
</dbReference>
<evidence type="ECO:0000256" key="10">
    <source>
        <dbReference type="SAM" id="MobiDB-lite"/>
    </source>
</evidence>
<evidence type="ECO:0000256" key="7">
    <source>
        <dbReference type="ARBA" id="ARBA00022989"/>
    </source>
</evidence>
<evidence type="ECO:0000256" key="9">
    <source>
        <dbReference type="HAMAP-Rule" id="MF_00024"/>
    </source>
</evidence>
<evidence type="ECO:0000313" key="12">
    <source>
        <dbReference type="Proteomes" id="UP001596072"/>
    </source>
</evidence>
<dbReference type="NCBIfam" id="TIGR00380">
    <property type="entry name" value="cobal_cbiB"/>
    <property type="match status" value="1"/>
</dbReference>
<protein>
    <recommendedName>
        <fullName evidence="9">Cobalamin biosynthesis protein CobD</fullName>
    </recommendedName>
</protein>
<keyword evidence="4 9" id="KW-1003">Cell membrane</keyword>
<keyword evidence="6 9" id="KW-0812">Transmembrane</keyword>
<feature type="compositionally biased region" description="Low complexity" evidence="10">
    <location>
        <begin position="308"/>
        <end position="325"/>
    </location>
</feature>
<dbReference type="HAMAP" id="MF_00024">
    <property type="entry name" value="CobD_CbiB"/>
    <property type="match status" value="1"/>
</dbReference>
<sequence length="325" mass="34167">MSTAAGLMLGYAADLLLADPRRGHPVAGFGRAASALERHTWRDERRAGIAHVAVLVGGAALVGLTAERVRRPVPHTLLTALATWSVLGGTSLDREGAAIDAWLAAGDLPRARRQLTHLVGRDTSRLDESEVVRAAVESLAENTSDAVTAPLVWGAVAGMPGLLGYRAANTLDAMVGHRSARYERFGWAAARLDDLVNLPGSRLTAALAVLLGADRRGAWRAWRRDASGHPSPNAGPVEASFAGALGITLGGTNTYGERVEHRPVMGQGRPPQLNDLDRARSLARRVGAAAVLVAAVSARRGPRRRGPRPTTAAAASAQPAPRRAR</sequence>
<dbReference type="NCBIfam" id="NF002276">
    <property type="entry name" value="PRK01209.1-4"/>
    <property type="match status" value="1"/>
</dbReference>
<keyword evidence="12" id="KW-1185">Reference proteome</keyword>
<dbReference type="Pfam" id="PF03186">
    <property type="entry name" value="CobD_Cbib"/>
    <property type="match status" value="1"/>
</dbReference>
<dbReference type="InterPro" id="IPR004485">
    <property type="entry name" value="Cobalamin_biosynth_CobD/CbiB"/>
</dbReference>
<reference evidence="12" key="1">
    <citation type="journal article" date="2019" name="Int. J. Syst. Evol. Microbiol.">
        <title>The Global Catalogue of Microorganisms (GCM) 10K type strain sequencing project: providing services to taxonomists for standard genome sequencing and annotation.</title>
        <authorList>
            <consortium name="The Broad Institute Genomics Platform"/>
            <consortium name="The Broad Institute Genome Sequencing Center for Infectious Disease"/>
            <person name="Wu L."/>
            <person name="Ma J."/>
        </authorList>
    </citation>
    <scope>NUCLEOTIDE SEQUENCE [LARGE SCALE GENOMIC DNA]</scope>
    <source>
        <strain evidence="12">YIM 94188</strain>
    </source>
</reference>
<evidence type="ECO:0000256" key="5">
    <source>
        <dbReference type="ARBA" id="ARBA00022573"/>
    </source>
</evidence>
<dbReference type="EMBL" id="JBHSNS010000009">
    <property type="protein sequence ID" value="MFC5730504.1"/>
    <property type="molecule type" value="Genomic_DNA"/>
</dbReference>
<evidence type="ECO:0000256" key="6">
    <source>
        <dbReference type="ARBA" id="ARBA00022692"/>
    </source>
</evidence>
<feature type="region of interest" description="Disordered" evidence="10">
    <location>
        <begin position="297"/>
        <end position="325"/>
    </location>
</feature>
<evidence type="ECO:0000256" key="3">
    <source>
        <dbReference type="ARBA" id="ARBA00006263"/>
    </source>
</evidence>
<evidence type="ECO:0000256" key="8">
    <source>
        <dbReference type="ARBA" id="ARBA00023136"/>
    </source>
</evidence>
<evidence type="ECO:0000256" key="4">
    <source>
        <dbReference type="ARBA" id="ARBA00022475"/>
    </source>
</evidence>
<keyword evidence="8 9" id="KW-0472">Membrane</keyword>
<proteinExistence type="inferred from homology"/>
<comment type="caution">
    <text evidence="11">The sequence shown here is derived from an EMBL/GenBank/DDBJ whole genome shotgun (WGS) entry which is preliminary data.</text>
</comment>
<evidence type="ECO:0000256" key="2">
    <source>
        <dbReference type="ARBA" id="ARBA00004953"/>
    </source>
</evidence>
<organism evidence="11 12">
    <name type="scientific">Nocardioides vastitatis</name>
    <dbReference type="NCBI Taxonomy" id="2568655"/>
    <lineage>
        <taxon>Bacteria</taxon>
        <taxon>Bacillati</taxon>
        <taxon>Actinomycetota</taxon>
        <taxon>Actinomycetes</taxon>
        <taxon>Propionibacteriales</taxon>
        <taxon>Nocardioidaceae</taxon>
        <taxon>Nocardioides</taxon>
    </lineage>
</organism>
<gene>
    <name evidence="9" type="primary">cobD</name>
    <name evidence="11" type="ORF">ACFPQB_16405</name>
</gene>
<comment type="subcellular location">
    <subcellularLocation>
        <location evidence="1 9">Cell membrane</location>
        <topology evidence="1 9">Multi-pass membrane protein</topology>
    </subcellularLocation>
</comment>
<dbReference type="PANTHER" id="PTHR34308">
    <property type="entry name" value="COBALAMIN BIOSYNTHESIS PROTEIN CBIB"/>
    <property type="match status" value="1"/>
</dbReference>
<name>A0ABW0ZLP5_9ACTN</name>
<evidence type="ECO:0000313" key="11">
    <source>
        <dbReference type="EMBL" id="MFC5730504.1"/>
    </source>
</evidence>
<comment type="pathway">
    <text evidence="2 9">Cofactor biosynthesis; adenosylcobalamin biosynthesis.</text>
</comment>
<keyword evidence="5 9" id="KW-0169">Cobalamin biosynthesis</keyword>
<accession>A0ABW0ZLP5</accession>
<dbReference type="PANTHER" id="PTHR34308:SF1">
    <property type="entry name" value="COBALAMIN BIOSYNTHESIS PROTEIN CBIB"/>
    <property type="match status" value="1"/>
</dbReference>
<keyword evidence="7 9" id="KW-1133">Transmembrane helix</keyword>
<dbReference type="Proteomes" id="UP001596072">
    <property type="component" value="Unassembled WGS sequence"/>
</dbReference>
<comment type="similarity">
    <text evidence="3 9">Belongs to the CobD/CbiB family.</text>
</comment>